<evidence type="ECO:0000313" key="1">
    <source>
        <dbReference type="EMBL" id="KKL88742.1"/>
    </source>
</evidence>
<dbReference type="AlphaFoldDB" id="A0A0F9INA6"/>
<protein>
    <submittedName>
        <fullName evidence="1">Uncharacterized protein</fullName>
    </submittedName>
</protein>
<sequence>MKPIDKLISEEEWEEKPYWERTLQNRLNNMEITINQLISSHNKLIKIIDKLKEGNNDMP</sequence>
<organism evidence="1">
    <name type="scientific">marine sediment metagenome</name>
    <dbReference type="NCBI Taxonomy" id="412755"/>
    <lineage>
        <taxon>unclassified sequences</taxon>
        <taxon>metagenomes</taxon>
        <taxon>ecological metagenomes</taxon>
    </lineage>
</organism>
<proteinExistence type="predicted"/>
<dbReference type="EMBL" id="LAZR01020476">
    <property type="protein sequence ID" value="KKL88742.1"/>
    <property type="molecule type" value="Genomic_DNA"/>
</dbReference>
<reference evidence="1" key="1">
    <citation type="journal article" date="2015" name="Nature">
        <title>Complex archaea that bridge the gap between prokaryotes and eukaryotes.</title>
        <authorList>
            <person name="Spang A."/>
            <person name="Saw J.H."/>
            <person name="Jorgensen S.L."/>
            <person name="Zaremba-Niedzwiedzka K."/>
            <person name="Martijn J."/>
            <person name="Lind A.E."/>
            <person name="van Eijk R."/>
            <person name="Schleper C."/>
            <person name="Guy L."/>
            <person name="Ettema T.J."/>
        </authorList>
    </citation>
    <scope>NUCLEOTIDE SEQUENCE</scope>
</reference>
<name>A0A0F9INA6_9ZZZZ</name>
<accession>A0A0F9INA6</accession>
<gene>
    <name evidence="1" type="ORF">LCGC14_1921680</name>
</gene>
<comment type="caution">
    <text evidence="1">The sequence shown here is derived from an EMBL/GenBank/DDBJ whole genome shotgun (WGS) entry which is preliminary data.</text>
</comment>